<accession>A0A1U9KTM8</accession>
<dbReference type="InterPro" id="IPR036388">
    <property type="entry name" value="WH-like_DNA-bd_sf"/>
</dbReference>
<dbReference type="PANTHER" id="PTHR42756">
    <property type="entry name" value="TRANSCRIPTIONAL REGULATOR, MARR"/>
    <property type="match status" value="1"/>
</dbReference>
<dbReference type="InterPro" id="IPR000835">
    <property type="entry name" value="HTH_MarR-typ"/>
</dbReference>
<dbReference type="Pfam" id="PF01047">
    <property type="entry name" value="MarR"/>
    <property type="match status" value="1"/>
</dbReference>
<dbReference type="GO" id="GO:0003700">
    <property type="term" value="F:DNA-binding transcription factor activity"/>
    <property type="evidence" value="ECO:0007669"/>
    <property type="project" value="InterPro"/>
</dbReference>
<dbReference type="OrthoDB" id="511972at2"/>
<dbReference type="SUPFAM" id="SSF46785">
    <property type="entry name" value="Winged helix' DNA-binding domain"/>
    <property type="match status" value="1"/>
</dbReference>
<dbReference type="Gene3D" id="1.10.10.10">
    <property type="entry name" value="Winged helix-like DNA-binding domain superfamily/Winged helix DNA-binding domain"/>
    <property type="match status" value="1"/>
</dbReference>
<evidence type="ECO:0000259" key="4">
    <source>
        <dbReference type="PROSITE" id="PS50995"/>
    </source>
</evidence>
<reference evidence="5 6" key="1">
    <citation type="submission" date="2016-03" db="EMBL/GenBank/DDBJ databases">
        <title>Acetic acid bacteria sequencing.</title>
        <authorList>
            <person name="Brandt J."/>
            <person name="Jakob F."/>
            <person name="Vogel R.F."/>
        </authorList>
    </citation>
    <scope>NUCLEOTIDE SEQUENCE [LARGE SCALE GENOMIC DNA]</scope>
    <source>
        <strain evidence="5 6">NBRC 101099</strain>
    </source>
</reference>
<protein>
    <recommendedName>
        <fullName evidence="4">HTH marR-type domain-containing protein</fullName>
    </recommendedName>
</protein>
<dbReference type="InterPro" id="IPR023187">
    <property type="entry name" value="Tscrpt_reg_MarR-type_CS"/>
</dbReference>
<evidence type="ECO:0000313" key="6">
    <source>
        <dbReference type="Proteomes" id="UP000188604"/>
    </source>
</evidence>
<dbReference type="EMBL" id="CP014691">
    <property type="protein sequence ID" value="AQS89163.1"/>
    <property type="molecule type" value="Genomic_DNA"/>
</dbReference>
<dbReference type="SMART" id="SM00347">
    <property type="entry name" value="HTH_MARR"/>
    <property type="match status" value="1"/>
</dbReference>
<sequence>MGYLVNRCARVLTQTLARALAPLDLAVAQFMVLQQLWVAEDLTQRDLVERLDIEQATMGNTLGRMERDGLITRRPHPTDGRAQIIVPSERAMQLKDQALEAAASVNDLASSRLSTTRQKQLKAMLEGIILEVRKADAL</sequence>
<name>A0A1U9KTM8_9PROT</name>
<keyword evidence="6" id="KW-1185">Reference proteome</keyword>
<dbReference type="AlphaFoldDB" id="A0A1U9KTM8"/>
<dbReference type="PANTHER" id="PTHR42756:SF1">
    <property type="entry name" value="TRANSCRIPTIONAL REPRESSOR OF EMRAB OPERON"/>
    <property type="match status" value="1"/>
</dbReference>
<dbReference type="GO" id="GO:0003677">
    <property type="term" value="F:DNA binding"/>
    <property type="evidence" value="ECO:0007669"/>
    <property type="project" value="UniProtKB-KW"/>
</dbReference>
<evidence type="ECO:0000256" key="2">
    <source>
        <dbReference type="ARBA" id="ARBA00023125"/>
    </source>
</evidence>
<dbReference type="PROSITE" id="PS50995">
    <property type="entry name" value="HTH_MARR_2"/>
    <property type="match status" value="1"/>
</dbReference>
<dbReference type="Proteomes" id="UP000188604">
    <property type="component" value="Chromosome"/>
</dbReference>
<dbReference type="KEGG" id="nch:A0U93_00620"/>
<organism evidence="5 6">
    <name type="scientific">Neoasaia chiangmaiensis</name>
    <dbReference type="NCBI Taxonomy" id="320497"/>
    <lineage>
        <taxon>Bacteria</taxon>
        <taxon>Pseudomonadati</taxon>
        <taxon>Pseudomonadota</taxon>
        <taxon>Alphaproteobacteria</taxon>
        <taxon>Acetobacterales</taxon>
        <taxon>Acetobacteraceae</taxon>
        <taxon>Neoasaia</taxon>
    </lineage>
</organism>
<keyword evidence="3" id="KW-0804">Transcription</keyword>
<gene>
    <name evidence="5" type="ORF">A0U93_00620</name>
</gene>
<evidence type="ECO:0000256" key="1">
    <source>
        <dbReference type="ARBA" id="ARBA00023015"/>
    </source>
</evidence>
<feature type="domain" description="HTH marR-type" evidence="4">
    <location>
        <begin position="1"/>
        <end position="130"/>
    </location>
</feature>
<proteinExistence type="predicted"/>
<dbReference type="PROSITE" id="PS01117">
    <property type="entry name" value="HTH_MARR_1"/>
    <property type="match status" value="1"/>
</dbReference>
<keyword evidence="2" id="KW-0238">DNA-binding</keyword>
<keyword evidence="1" id="KW-0805">Transcription regulation</keyword>
<evidence type="ECO:0000313" key="5">
    <source>
        <dbReference type="EMBL" id="AQS89163.1"/>
    </source>
</evidence>
<evidence type="ECO:0000256" key="3">
    <source>
        <dbReference type="ARBA" id="ARBA00023163"/>
    </source>
</evidence>
<dbReference type="InterPro" id="IPR036390">
    <property type="entry name" value="WH_DNA-bd_sf"/>
</dbReference>
<dbReference type="RefSeq" id="WP_077808219.1">
    <property type="nucleotide sequence ID" value="NZ_BJXS01000017.1"/>
</dbReference>